<evidence type="ECO:0000256" key="16">
    <source>
        <dbReference type="ARBA" id="ARBA00023180"/>
    </source>
</evidence>
<reference evidence="24" key="2">
    <citation type="submission" date="2025-08" db="UniProtKB">
        <authorList>
            <consortium name="Ensembl"/>
        </authorList>
    </citation>
    <scope>IDENTIFICATION</scope>
</reference>
<dbReference type="GO" id="GO:0005886">
    <property type="term" value="C:plasma membrane"/>
    <property type="evidence" value="ECO:0007669"/>
    <property type="project" value="TreeGrafter"/>
</dbReference>
<evidence type="ECO:0000256" key="23">
    <source>
        <dbReference type="SAM" id="Phobius"/>
    </source>
</evidence>
<evidence type="ECO:0000256" key="4">
    <source>
        <dbReference type="ARBA" id="ARBA00011982"/>
    </source>
</evidence>
<reference evidence="24" key="1">
    <citation type="submission" date="2019-03" db="EMBL/GenBank/DDBJ databases">
        <title>Genome sequencing and reference-guided assembly of Black Bengal Goat (Capra hircus).</title>
        <authorList>
            <person name="Siddiki A.Z."/>
            <person name="Baten A."/>
            <person name="Billah M."/>
            <person name="Alam M.A.U."/>
            <person name="Shawrob K.S.M."/>
            <person name="Saha S."/>
            <person name="Chowdhury M."/>
            <person name="Rahman A.H."/>
            <person name="Stear M."/>
            <person name="Miah G."/>
            <person name="Das G.B."/>
            <person name="Hossain M.M."/>
            <person name="Kumkum M."/>
            <person name="Islam M.S."/>
            <person name="Mollah A.M."/>
            <person name="Ahsan A."/>
            <person name="Tusar F."/>
            <person name="Khan M.K.I."/>
        </authorList>
    </citation>
    <scope>NUCLEOTIDE SEQUENCE [LARGE SCALE GENOMIC DNA]</scope>
</reference>
<name>A0A8C2QVL7_CAPHI</name>
<evidence type="ECO:0000256" key="18">
    <source>
        <dbReference type="ARBA" id="ARBA00030272"/>
    </source>
</evidence>
<dbReference type="GO" id="GO:0016740">
    <property type="term" value="F:transferase activity"/>
    <property type="evidence" value="ECO:0007669"/>
    <property type="project" value="UniProtKB-KW"/>
</dbReference>
<evidence type="ECO:0000256" key="6">
    <source>
        <dbReference type="ARBA" id="ARBA00015644"/>
    </source>
</evidence>
<dbReference type="InterPro" id="IPR003193">
    <property type="entry name" value="ADP-ribosyl_cyclase"/>
</dbReference>
<evidence type="ECO:0000256" key="20">
    <source>
        <dbReference type="ARBA" id="ARBA00031355"/>
    </source>
</evidence>
<keyword evidence="8 23" id="KW-0812">Transmembrane</keyword>
<dbReference type="GO" id="GO:0030890">
    <property type="term" value="P:positive regulation of B cell proliferation"/>
    <property type="evidence" value="ECO:0007669"/>
    <property type="project" value="TreeGrafter"/>
</dbReference>
<evidence type="ECO:0000256" key="14">
    <source>
        <dbReference type="ARBA" id="ARBA00023136"/>
    </source>
</evidence>
<accession>A0A8C2QVL7</accession>
<dbReference type="SUPFAM" id="SSF52309">
    <property type="entry name" value="N-(deoxy)ribosyltransferase-like"/>
    <property type="match status" value="1"/>
</dbReference>
<keyword evidence="15" id="KW-1015">Disulfide bond</keyword>
<evidence type="ECO:0000256" key="9">
    <source>
        <dbReference type="ARBA" id="ARBA00022801"/>
    </source>
</evidence>
<keyword evidence="7" id="KW-0808">Transferase</keyword>
<dbReference type="EC" id="3.2.2.6" evidence="4"/>
<comment type="subunit">
    <text evidence="3">Homodimer.</text>
</comment>
<feature type="transmembrane region" description="Helical" evidence="23">
    <location>
        <begin position="12"/>
        <end position="34"/>
    </location>
</feature>
<dbReference type="Pfam" id="PF02267">
    <property type="entry name" value="Rib_hydrolayse"/>
    <property type="match status" value="1"/>
</dbReference>
<dbReference type="Gene3D" id="1.20.82.10">
    <property type="entry name" value="ADP Ribosyl Cyclase, Chain A, domain 1"/>
    <property type="match status" value="1"/>
</dbReference>
<evidence type="ECO:0000256" key="3">
    <source>
        <dbReference type="ARBA" id="ARBA00011738"/>
    </source>
</evidence>
<keyword evidence="10" id="KW-0521">NADP</keyword>
<dbReference type="EC" id="2.4.99.20" evidence="5"/>
<dbReference type="GO" id="GO:0016849">
    <property type="term" value="F:phosphorus-oxygen lyase activity"/>
    <property type="evidence" value="ECO:0007669"/>
    <property type="project" value="TreeGrafter"/>
</dbReference>
<evidence type="ECO:0000256" key="15">
    <source>
        <dbReference type="ARBA" id="ARBA00023157"/>
    </source>
</evidence>
<keyword evidence="13" id="KW-0520">NAD</keyword>
<evidence type="ECO:0000256" key="11">
    <source>
        <dbReference type="ARBA" id="ARBA00022968"/>
    </source>
</evidence>
<evidence type="ECO:0000256" key="13">
    <source>
        <dbReference type="ARBA" id="ARBA00023027"/>
    </source>
</evidence>
<protein>
    <recommendedName>
        <fullName evidence="6">ADP-ribosyl cyclase/cyclic ADP-ribose hydrolase 1</fullName>
        <ecNumber evidence="5">2.4.99.20</ecNumber>
        <ecNumber evidence="4">3.2.2.6</ecNumber>
    </recommendedName>
    <alternativeName>
        <fullName evidence="21">2'-phospho-ADP-ribosyl cyclase</fullName>
    </alternativeName>
    <alternativeName>
        <fullName evidence="19">2'-phospho-ADP-ribosyl cyclase/2'-phospho-cyclic-ADP-ribose transferase</fullName>
    </alternativeName>
    <alternativeName>
        <fullName evidence="17">2'-phospho-cyclic-ADP-ribose transferase</fullName>
    </alternativeName>
    <alternativeName>
        <fullName evidence="20">ADP-ribosyl cyclase 1</fullName>
    </alternativeName>
    <alternativeName>
        <fullName evidence="18">Cyclic ADP-ribose hydrolase 1</fullName>
    </alternativeName>
</protein>
<evidence type="ECO:0000256" key="10">
    <source>
        <dbReference type="ARBA" id="ARBA00022857"/>
    </source>
</evidence>
<evidence type="ECO:0000313" key="24">
    <source>
        <dbReference type="Ensembl" id="ENSCHIP00010011224.1"/>
    </source>
</evidence>
<keyword evidence="14 23" id="KW-0472">Membrane</keyword>
<dbReference type="Ensembl" id="ENSCHIT00010015867.1">
    <property type="protein sequence ID" value="ENSCHIP00010011224.1"/>
    <property type="gene ID" value="ENSCHIG00010008364.1"/>
</dbReference>
<dbReference type="PANTHER" id="PTHR10912:SF5">
    <property type="entry name" value="ADP-RIBOSYL CYCLASE_CYCLIC ADP-RIBOSE HYDROLASE 1"/>
    <property type="match status" value="1"/>
</dbReference>
<dbReference type="GO" id="GO:0061809">
    <property type="term" value="F:NAD+ nucleosidase activity, cyclic ADP-ribose generating"/>
    <property type="evidence" value="ECO:0007669"/>
    <property type="project" value="UniProtKB-EC"/>
</dbReference>
<evidence type="ECO:0000256" key="19">
    <source>
        <dbReference type="ARBA" id="ARBA00030418"/>
    </source>
</evidence>
<evidence type="ECO:0000256" key="22">
    <source>
        <dbReference type="ARBA" id="ARBA00049238"/>
    </source>
</evidence>
<evidence type="ECO:0000256" key="1">
    <source>
        <dbReference type="ARBA" id="ARBA00004606"/>
    </source>
</evidence>
<evidence type="ECO:0000256" key="17">
    <source>
        <dbReference type="ARBA" id="ARBA00029787"/>
    </source>
</evidence>
<comment type="catalytic activity">
    <reaction evidence="22">
        <text>NAD(+) + H2O = ADP-D-ribose + nicotinamide + H(+)</text>
        <dbReference type="Rhea" id="RHEA:16301"/>
        <dbReference type="ChEBI" id="CHEBI:15377"/>
        <dbReference type="ChEBI" id="CHEBI:15378"/>
        <dbReference type="ChEBI" id="CHEBI:17154"/>
        <dbReference type="ChEBI" id="CHEBI:57540"/>
        <dbReference type="ChEBI" id="CHEBI:57967"/>
        <dbReference type="EC" id="3.2.2.6"/>
    </reaction>
</comment>
<keyword evidence="11" id="KW-0735">Signal-anchor</keyword>
<comment type="similarity">
    <text evidence="2">Belongs to the ADP-ribosyl cyclase family.</text>
</comment>
<feature type="transmembrane region" description="Helical" evidence="23">
    <location>
        <begin position="229"/>
        <end position="247"/>
    </location>
</feature>
<keyword evidence="9" id="KW-0378">Hydrolase</keyword>
<dbReference type="PANTHER" id="PTHR10912">
    <property type="entry name" value="ADP-RIBOSYL CYCLASE"/>
    <property type="match status" value="1"/>
</dbReference>
<evidence type="ECO:0000256" key="21">
    <source>
        <dbReference type="ARBA" id="ARBA00031840"/>
    </source>
</evidence>
<evidence type="ECO:0000256" key="2">
    <source>
        <dbReference type="ARBA" id="ARBA00005406"/>
    </source>
</evidence>
<dbReference type="AlphaFoldDB" id="A0A8C2QVL7"/>
<keyword evidence="12 23" id="KW-1133">Transmembrane helix</keyword>
<evidence type="ECO:0000256" key="7">
    <source>
        <dbReference type="ARBA" id="ARBA00022679"/>
    </source>
</evidence>
<evidence type="ECO:0000256" key="8">
    <source>
        <dbReference type="ARBA" id="ARBA00022692"/>
    </source>
</evidence>
<keyword evidence="16" id="KW-0325">Glycoprotein</keyword>
<evidence type="ECO:0000256" key="5">
    <source>
        <dbReference type="ARBA" id="ARBA00012600"/>
    </source>
</evidence>
<comment type="subcellular location">
    <subcellularLocation>
        <location evidence="1">Membrane</location>
        <topology evidence="1">Single-pass type II membrane protein</topology>
    </subcellularLocation>
</comment>
<organism evidence="24">
    <name type="scientific">Capra hircus</name>
    <name type="common">Goat</name>
    <dbReference type="NCBI Taxonomy" id="9925"/>
    <lineage>
        <taxon>Eukaryota</taxon>
        <taxon>Metazoa</taxon>
        <taxon>Chordata</taxon>
        <taxon>Craniata</taxon>
        <taxon>Vertebrata</taxon>
        <taxon>Euteleostomi</taxon>
        <taxon>Mammalia</taxon>
        <taxon>Eutheria</taxon>
        <taxon>Laurasiatheria</taxon>
        <taxon>Artiodactyla</taxon>
        <taxon>Ruminantia</taxon>
        <taxon>Pecora</taxon>
        <taxon>Bovidae</taxon>
        <taxon>Caprinae</taxon>
        <taxon>Capra</taxon>
    </lineage>
</organism>
<sequence length="264" mass="29856">MADCCTGKKLCYCLLLCFLVAGIIGGAIGIHKWYHSGLNRWHGLGSTADFQKIIQERCDTYPQQIWSYSRSRNCQEIKQAFMSAFISKDPCKATKEDYRRLIDLADSTVPCDKRVLWSKTKELAGEYAKVRGLVTLEDTLLGSLADGLSWCGEPGSSDLNTWSCPDWKKDCRTNYLTVFWEVLSERHLAKIPAQSLLPEELQPHVQEYPLVHCSPFLSMPMQPSRPPSVTVSFSLAFSVVFLPFLLLKGLLPLNKRYGVYSAWC</sequence>
<evidence type="ECO:0000256" key="12">
    <source>
        <dbReference type="ARBA" id="ARBA00022989"/>
    </source>
</evidence>
<proteinExistence type="inferred from homology"/>